<evidence type="ECO:0000256" key="3">
    <source>
        <dbReference type="ARBA" id="ARBA00022801"/>
    </source>
</evidence>
<evidence type="ECO:0000313" key="7">
    <source>
        <dbReference type="Proteomes" id="UP000249886"/>
    </source>
</evidence>
<dbReference type="InterPro" id="IPR029058">
    <property type="entry name" value="AB_hydrolase_fold"/>
</dbReference>
<evidence type="ECO:0000256" key="4">
    <source>
        <dbReference type="ARBA" id="ARBA00023157"/>
    </source>
</evidence>
<dbReference type="PANTHER" id="PTHR33630">
    <property type="entry name" value="CUTINASE RV1984C-RELATED-RELATED"/>
    <property type="match status" value="1"/>
</dbReference>
<keyword evidence="2" id="KW-0719">Serine esterase</keyword>
<dbReference type="AlphaFoldDB" id="A0A8B4HAA6"/>
<organism evidence="6 7">
    <name type="scientific">Corynebacterium matruchotii</name>
    <dbReference type="NCBI Taxonomy" id="43768"/>
    <lineage>
        <taxon>Bacteria</taxon>
        <taxon>Bacillati</taxon>
        <taxon>Actinomycetota</taxon>
        <taxon>Actinomycetes</taxon>
        <taxon>Mycobacteriales</taxon>
        <taxon>Corynebacteriaceae</taxon>
        <taxon>Corynebacterium</taxon>
    </lineage>
</organism>
<dbReference type="GeneID" id="84574551"/>
<evidence type="ECO:0000256" key="1">
    <source>
        <dbReference type="ARBA" id="ARBA00007534"/>
    </source>
</evidence>
<feature type="signal peptide" evidence="5">
    <location>
        <begin position="1"/>
        <end position="26"/>
    </location>
</feature>
<dbReference type="Proteomes" id="UP000249886">
    <property type="component" value="Unassembled WGS sequence"/>
</dbReference>
<dbReference type="SUPFAM" id="SSF53474">
    <property type="entry name" value="alpha/beta-Hydrolases"/>
    <property type="match status" value="1"/>
</dbReference>
<comment type="similarity">
    <text evidence="1">Belongs to the cutinase family.</text>
</comment>
<gene>
    <name evidence="6" type="ORF">NCTC10254_02460</name>
</gene>
<accession>A0A8B4HAA6</accession>
<keyword evidence="3" id="KW-0378">Hydrolase</keyword>
<dbReference type="PANTHER" id="PTHR33630:SF9">
    <property type="entry name" value="CUTINASE 4"/>
    <property type="match status" value="1"/>
</dbReference>
<proteinExistence type="inferred from homology"/>
<evidence type="ECO:0000256" key="5">
    <source>
        <dbReference type="SAM" id="SignalP"/>
    </source>
</evidence>
<name>A0A8B4HAA6_9CORY</name>
<reference evidence="6 7" key="1">
    <citation type="submission" date="2018-06" db="EMBL/GenBank/DDBJ databases">
        <authorList>
            <consortium name="Pathogen Informatics"/>
            <person name="Doyle S."/>
        </authorList>
    </citation>
    <scope>NUCLEOTIDE SEQUENCE [LARGE SCALE GENOMIC DNA]</scope>
    <source>
        <strain evidence="6 7">NCTC10254</strain>
    </source>
</reference>
<keyword evidence="5" id="KW-0732">Signal</keyword>
<evidence type="ECO:0000313" key="6">
    <source>
        <dbReference type="EMBL" id="SPW33677.1"/>
    </source>
</evidence>
<feature type="chain" id="PRO_5032692786" evidence="5">
    <location>
        <begin position="27"/>
        <end position="387"/>
    </location>
</feature>
<dbReference type="GO" id="GO:0052689">
    <property type="term" value="F:carboxylic ester hydrolase activity"/>
    <property type="evidence" value="ECO:0007669"/>
    <property type="project" value="UniProtKB-KW"/>
</dbReference>
<dbReference type="EMBL" id="UARK01000034">
    <property type="protein sequence ID" value="SPW33677.1"/>
    <property type="molecule type" value="Genomic_DNA"/>
</dbReference>
<protein>
    <submittedName>
        <fullName evidence="6">Cutinase</fullName>
    </submittedName>
</protein>
<dbReference type="RefSeq" id="WP_005526455.1">
    <property type="nucleotide sequence ID" value="NZ_CP050134.2"/>
</dbReference>
<dbReference type="Gene3D" id="3.40.50.1820">
    <property type="entry name" value="alpha/beta hydrolase"/>
    <property type="match status" value="1"/>
</dbReference>
<sequence length="387" mass="41096">MRNICRIVLAITTAGMLAATPPSALAQPAPPASAPCADLDVIFARGSGGKLNSVESLRLQAQVAAGAKAAGITTNFYELGSRPDQQYAYPAVSVNDEKGALTALGAKVSGGQAFEYGRSVRIGVADAVHYIAQRVEKCKDARFFISGVSQGAQVIGEAYGELPVNLRERVIFNALFGDPKLYLPEGQPELTAAGITYPRYERGERSEWRRGVPDPSTFVGSLGARIPYLPEGWTHTTGLWCNDNDFVCGSDLNPLVDSGHHQYDVENGPIDQAVREALDRFAHRLAVTPLVDARTTGREPTAATQSPALSVSVNPAPGGTQLSWDAATNPSGGWIVQVDGVYLGKTQPGARSITITDFVPTRSTEFSVAPISADNLMGVGRAAYLHE</sequence>
<comment type="caution">
    <text evidence="6">The sequence shown here is derived from an EMBL/GenBank/DDBJ whole genome shotgun (WGS) entry which is preliminary data.</text>
</comment>
<keyword evidence="4" id="KW-1015">Disulfide bond</keyword>
<dbReference type="SMART" id="SM01110">
    <property type="entry name" value="Cutinase"/>
    <property type="match status" value="1"/>
</dbReference>
<dbReference type="Pfam" id="PF01083">
    <property type="entry name" value="Cutinase"/>
    <property type="match status" value="1"/>
</dbReference>
<dbReference type="InterPro" id="IPR000675">
    <property type="entry name" value="Cutinase/axe"/>
</dbReference>
<evidence type="ECO:0000256" key="2">
    <source>
        <dbReference type="ARBA" id="ARBA00022487"/>
    </source>
</evidence>